<dbReference type="Proteomes" id="UP000029120">
    <property type="component" value="Unassembled WGS sequence"/>
</dbReference>
<keyword evidence="2 4" id="KW-0863">Zinc-finger</keyword>
<organism evidence="7 8">
    <name type="scientific">Arabis alpina</name>
    <name type="common">Alpine rock-cress</name>
    <dbReference type="NCBI Taxonomy" id="50452"/>
    <lineage>
        <taxon>Eukaryota</taxon>
        <taxon>Viridiplantae</taxon>
        <taxon>Streptophyta</taxon>
        <taxon>Embryophyta</taxon>
        <taxon>Tracheophyta</taxon>
        <taxon>Spermatophyta</taxon>
        <taxon>Magnoliopsida</taxon>
        <taxon>eudicotyledons</taxon>
        <taxon>Gunneridae</taxon>
        <taxon>Pentapetalae</taxon>
        <taxon>rosids</taxon>
        <taxon>malvids</taxon>
        <taxon>Brassicales</taxon>
        <taxon>Brassicaceae</taxon>
        <taxon>Arabideae</taxon>
        <taxon>Arabis</taxon>
    </lineage>
</organism>
<dbReference type="PROSITE" id="PS50089">
    <property type="entry name" value="ZF_RING_2"/>
    <property type="match status" value="1"/>
</dbReference>
<dbReference type="GO" id="GO:0008270">
    <property type="term" value="F:zinc ion binding"/>
    <property type="evidence" value="ECO:0007669"/>
    <property type="project" value="UniProtKB-KW"/>
</dbReference>
<dbReference type="Gene3D" id="3.30.40.10">
    <property type="entry name" value="Zinc/RING finger domain, C3HC4 (zinc finger)"/>
    <property type="match status" value="1"/>
</dbReference>
<dbReference type="Pfam" id="PF13445">
    <property type="entry name" value="zf-RING_UBOX"/>
    <property type="match status" value="1"/>
</dbReference>
<dbReference type="InterPro" id="IPR013083">
    <property type="entry name" value="Znf_RING/FYVE/PHD"/>
</dbReference>
<dbReference type="InterPro" id="IPR017907">
    <property type="entry name" value="Znf_RING_CS"/>
</dbReference>
<feature type="domain" description="RING-type" evidence="6">
    <location>
        <begin position="25"/>
        <end position="65"/>
    </location>
</feature>
<dbReference type="InterPro" id="IPR044807">
    <property type="entry name" value="DRIP1-like"/>
</dbReference>
<feature type="non-terminal residue" evidence="7">
    <location>
        <position position="171"/>
    </location>
</feature>
<sequence>MNSDEEEMIEFDMETMEMLSEILSCGICYDIFDKATALMDCLHIFCWKCINEKITQGDLKCCPVCFTDTGPNPVEKLRRAHSLEKFKDLVFGDDDEEDNEEMKQESTEGLETESLVPSSIAMEDVKPVVPIKAQEDEKKFLMKTEIAESSVKIELPSVSQDGEVVRIAAKS</sequence>
<evidence type="ECO:0000313" key="8">
    <source>
        <dbReference type="Proteomes" id="UP000029120"/>
    </source>
</evidence>
<protein>
    <recommendedName>
        <fullName evidence="6">RING-type domain-containing protein</fullName>
    </recommendedName>
</protein>
<dbReference type="PANTHER" id="PTHR46293">
    <property type="entry name" value="E3 UBIQUITIN PROTEIN LIGASE DRIP1"/>
    <property type="match status" value="1"/>
</dbReference>
<evidence type="ECO:0000256" key="2">
    <source>
        <dbReference type="ARBA" id="ARBA00022771"/>
    </source>
</evidence>
<dbReference type="InterPro" id="IPR001841">
    <property type="entry name" value="Znf_RING"/>
</dbReference>
<evidence type="ECO:0000259" key="6">
    <source>
        <dbReference type="PROSITE" id="PS50089"/>
    </source>
</evidence>
<reference evidence="8" key="1">
    <citation type="journal article" date="2015" name="Nat. Plants">
        <title>Genome expansion of Arabis alpina linked with retrotransposition and reduced symmetric DNA methylation.</title>
        <authorList>
            <person name="Willing E.M."/>
            <person name="Rawat V."/>
            <person name="Mandakova T."/>
            <person name="Maumus F."/>
            <person name="James G.V."/>
            <person name="Nordstroem K.J."/>
            <person name="Becker C."/>
            <person name="Warthmann N."/>
            <person name="Chica C."/>
            <person name="Szarzynska B."/>
            <person name="Zytnicki M."/>
            <person name="Albani M.C."/>
            <person name="Kiefer C."/>
            <person name="Bergonzi S."/>
            <person name="Castaings L."/>
            <person name="Mateos J.L."/>
            <person name="Berns M.C."/>
            <person name="Bujdoso N."/>
            <person name="Piofczyk T."/>
            <person name="de Lorenzo L."/>
            <person name="Barrero-Sicilia C."/>
            <person name="Mateos I."/>
            <person name="Piednoel M."/>
            <person name="Hagmann J."/>
            <person name="Chen-Min-Tao R."/>
            <person name="Iglesias-Fernandez R."/>
            <person name="Schuster S.C."/>
            <person name="Alonso-Blanco C."/>
            <person name="Roudier F."/>
            <person name="Carbonero P."/>
            <person name="Paz-Ares J."/>
            <person name="Davis S.J."/>
            <person name="Pecinka A."/>
            <person name="Quesneville H."/>
            <person name="Colot V."/>
            <person name="Lysak M.A."/>
            <person name="Weigel D."/>
            <person name="Coupland G."/>
            <person name="Schneeberger K."/>
        </authorList>
    </citation>
    <scope>NUCLEOTIDE SEQUENCE [LARGE SCALE GENOMIC DNA]</scope>
    <source>
        <strain evidence="8">cv. Pajares</strain>
    </source>
</reference>
<evidence type="ECO:0000256" key="4">
    <source>
        <dbReference type="PROSITE-ProRule" id="PRU00175"/>
    </source>
</evidence>
<keyword evidence="8" id="KW-1185">Reference proteome</keyword>
<dbReference type="InterPro" id="IPR027370">
    <property type="entry name" value="Znf-RING_euk"/>
</dbReference>
<dbReference type="GO" id="GO:0004842">
    <property type="term" value="F:ubiquitin-protein transferase activity"/>
    <property type="evidence" value="ECO:0007669"/>
    <property type="project" value="InterPro"/>
</dbReference>
<accession>A0A087G3W4</accession>
<dbReference type="eggNOG" id="KOG2660">
    <property type="taxonomic scope" value="Eukaryota"/>
</dbReference>
<evidence type="ECO:0000256" key="5">
    <source>
        <dbReference type="SAM" id="MobiDB-lite"/>
    </source>
</evidence>
<dbReference type="OrthoDB" id="1107415at2759"/>
<dbReference type="PROSITE" id="PS00518">
    <property type="entry name" value="ZF_RING_1"/>
    <property type="match status" value="1"/>
</dbReference>
<dbReference type="AlphaFoldDB" id="A0A087G3W4"/>
<gene>
    <name evidence="7" type="ORF">AALP_AAs74268U000100</name>
</gene>
<name>A0A087G3W4_ARAAL</name>
<keyword evidence="1" id="KW-0479">Metal-binding</keyword>
<evidence type="ECO:0000256" key="1">
    <source>
        <dbReference type="ARBA" id="ARBA00022723"/>
    </source>
</evidence>
<keyword evidence="3" id="KW-0862">Zinc</keyword>
<evidence type="ECO:0000256" key="3">
    <source>
        <dbReference type="ARBA" id="ARBA00022833"/>
    </source>
</evidence>
<dbReference type="SUPFAM" id="SSF57850">
    <property type="entry name" value="RING/U-box"/>
    <property type="match status" value="1"/>
</dbReference>
<dbReference type="EMBL" id="KL967546">
    <property type="protein sequence ID" value="KFK24566.1"/>
    <property type="molecule type" value="Genomic_DNA"/>
</dbReference>
<feature type="region of interest" description="Disordered" evidence="5">
    <location>
        <begin position="92"/>
        <end position="112"/>
    </location>
</feature>
<dbReference type="SMART" id="SM00184">
    <property type="entry name" value="RING"/>
    <property type="match status" value="1"/>
</dbReference>
<evidence type="ECO:0000313" key="7">
    <source>
        <dbReference type="EMBL" id="KFK24566.1"/>
    </source>
</evidence>
<dbReference type="PANTHER" id="PTHR46293:SF14">
    <property type="match status" value="1"/>
</dbReference>
<proteinExistence type="predicted"/>